<gene>
    <name evidence="1" type="ORF">B0J13DRAFT_663927</name>
</gene>
<dbReference type="Proteomes" id="UP000717696">
    <property type="component" value="Unassembled WGS sequence"/>
</dbReference>
<name>A0A9P9CY78_9HYPO</name>
<sequence>MAGAPLAASPFELGPRTPNGLQARARDALLTGQDALLCDDFFYDNNAIAREHIAFRSSPPLLGNTQHEFTSDAIVVPSSPTSEAFRSKLGPSTNPIALTAQKLIEFCTAFDEIAAKQNSPRARAFATNLASGFLGLWTTNNNEYTALHEANTHRAQSYRETLTKNLQRSTLPPATRDDDRIFIRLDLGTPAWEIEPYALRKHITSTLKLSLSDIPAAKRCASGWPLTPASASIKAKILKQSDEVAREVGAHTVEPAAKWHTYIIEGVQTPEMPTVPPRRRELADNHMAYLAATSQELRSPHNAATAGTSIRTAIALANPAADAVAALNT</sequence>
<comment type="caution">
    <text evidence="1">The sequence shown here is derived from an EMBL/GenBank/DDBJ whole genome shotgun (WGS) entry which is preliminary data.</text>
</comment>
<keyword evidence="2" id="KW-1185">Reference proteome</keyword>
<organism evidence="1 2">
    <name type="scientific">Dactylonectria estremocensis</name>
    <dbReference type="NCBI Taxonomy" id="1079267"/>
    <lineage>
        <taxon>Eukaryota</taxon>
        <taxon>Fungi</taxon>
        <taxon>Dikarya</taxon>
        <taxon>Ascomycota</taxon>
        <taxon>Pezizomycotina</taxon>
        <taxon>Sordariomycetes</taxon>
        <taxon>Hypocreomycetidae</taxon>
        <taxon>Hypocreales</taxon>
        <taxon>Nectriaceae</taxon>
        <taxon>Dactylonectria</taxon>
    </lineage>
</organism>
<reference evidence="1" key="1">
    <citation type="journal article" date="2021" name="Nat. Commun.">
        <title>Genetic determinants of endophytism in the Arabidopsis root mycobiome.</title>
        <authorList>
            <person name="Mesny F."/>
            <person name="Miyauchi S."/>
            <person name="Thiergart T."/>
            <person name="Pickel B."/>
            <person name="Atanasova L."/>
            <person name="Karlsson M."/>
            <person name="Huettel B."/>
            <person name="Barry K.W."/>
            <person name="Haridas S."/>
            <person name="Chen C."/>
            <person name="Bauer D."/>
            <person name="Andreopoulos W."/>
            <person name="Pangilinan J."/>
            <person name="LaButti K."/>
            <person name="Riley R."/>
            <person name="Lipzen A."/>
            <person name="Clum A."/>
            <person name="Drula E."/>
            <person name="Henrissat B."/>
            <person name="Kohler A."/>
            <person name="Grigoriev I.V."/>
            <person name="Martin F.M."/>
            <person name="Hacquard S."/>
        </authorList>
    </citation>
    <scope>NUCLEOTIDE SEQUENCE</scope>
    <source>
        <strain evidence="1">MPI-CAGE-AT-0021</strain>
    </source>
</reference>
<proteinExistence type="predicted"/>
<protein>
    <submittedName>
        <fullName evidence="1">Uncharacterized protein</fullName>
    </submittedName>
</protein>
<dbReference type="EMBL" id="JAGMUU010000077">
    <property type="protein sequence ID" value="KAH7109163.1"/>
    <property type="molecule type" value="Genomic_DNA"/>
</dbReference>
<evidence type="ECO:0000313" key="2">
    <source>
        <dbReference type="Proteomes" id="UP000717696"/>
    </source>
</evidence>
<accession>A0A9P9CY78</accession>
<evidence type="ECO:0000313" key="1">
    <source>
        <dbReference type="EMBL" id="KAH7109163.1"/>
    </source>
</evidence>
<dbReference type="AlphaFoldDB" id="A0A9P9CY78"/>